<evidence type="ECO:0000256" key="4">
    <source>
        <dbReference type="ARBA" id="ARBA00023163"/>
    </source>
</evidence>
<dbReference type="CDD" id="cd05466">
    <property type="entry name" value="PBP2_LTTR_substrate"/>
    <property type="match status" value="1"/>
</dbReference>
<dbReference type="PROSITE" id="PS50931">
    <property type="entry name" value="HTH_LYSR"/>
    <property type="match status" value="1"/>
</dbReference>
<dbReference type="AlphaFoldDB" id="E5Y2T0"/>
<proteinExistence type="inferred from homology"/>
<evidence type="ECO:0000313" key="6">
    <source>
        <dbReference type="EMBL" id="EFV45670.1"/>
    </source>
</evidence>
<protein>
    <recommendedName>
        <fullName evidence="5">HTH lysR-type domain-containing protein</fullName>
    </recommendedName>
</protein>
<keyword evidence="2" id="KW-0805">Transcription regulation</keyword>
<dbReference type="GO" id="GO:0005829">
    <property type="term" value="C:cytosol"/>
    <property type="evidence" value="ECO:0007669"/>
    <property type="project" value="TreeGrafter"/>
</dbReference>
<dbReference type="GO" id="GO:0003700">
    <property type="term" value="F:DNA-binding transcription factor activity"/>
    <property type="evidence" value="ECO:0007669"/>
    <property type="project" value="InterPro"/>
</dbReference>
<evidence type="ECO:0000313" key="7">
    <source>
        <dbReference type="Proteomes" id="UP000006034"/>
    </source>
</evidence>
<evidence type="ECO:0000256" key="2">
    <source>
        <dbReference type="ARBA" id="ARBA00023015"/>
    </source>
</evidence>
<comment type="caution">
    <text evidence="6">The sequence shown here is derived from an EMBL/GenBank/DDBJ whole genome shotgun (WGS) entry which is preliminary data.</text>
</comment>
<dbReference type="PRINTS" id="PR00039">
    <property type="entry name" value="HTHLYSR"/>
</dbReference>
<keyword evidence="4" id="KW-0804">Transcription</keyword>
<dbReference type="InterPro" id="IPR005119">
    <property type="entry name" value="LysR_subst-bd"/>
</dbReference>
<dbReference type="HOGENOM" id="CLU_039613_6_2_7"/>
<dbReference type="eggNOG" id="COG0583">
    <property type="taxonomic scope" value="Bacteria"/>
</dbReference>
<dbReference type="Pfam" id="PF03466">
    <property type="entry name" value="LysR_substrate"/>
    <property type="match status" value="1"/>
</dbReference>
<evidence type="ECO:0000259" key="5">
    <source>
        <dbReference type="PROSITE" id="PS50931"/>
    </source>
</evidence>
<dbReference type="SUPFAM" id="SSF46785">
    <property type="entry name" value="Winged helix' DNA-binding domain"/>
    <property type="match status" value="1"/>
</dbReference>
<dbReference type="Gene3D" id="3.40.190.290">
    <property type="match status" value="1"/>
</dbReference>
<dbReference type="InterPro" id="IPR050950">
    <property type="entry name" value="HTH-type_LysR_regulators"/>
</dbReference>
<dbReference type="InterPro" id="IPR000847">
    <property type="entry name" value="LysR_HTH_N"/>
</dbReference>
<dbReference type="FunFam" id="1.10.10.10:FF:000001">
    <property type="entry name" value="LysR family transcriptional regulator"/>
    <property type="match status" value="1"/>
</dbReference>
<dbReference type="PANTHER" id="PTHR30419:SF28">
    <property type="entry name" value="HTH-TYPE TRANSCRIPTIONAL REGULATOR BSDA"/>
    <property type="match status" value="1"/>
</dbReference>
<dbReference type="EMBL" id="ADCP02000002">
    <property type="protein sequence ID" value="EFV45670.1"/>
    <property type="molecule type" value="Genomic_DNA"/>
</dbReference>
<dbReference type="InterPro" id="IPR036390">
    <property type="entry name" value="WH_DNA-bd_sf"/>
</dbReference>
<dbReference type="Proteomes" id="UP000006034">
    <property type="component" value="Unassembled WGS sequence"/>
</dbReference>
<sequence length="318" mass="35719">MPCGTGQRGSGVGMDLKRLEYFCAIVEKGQISKAAEALHISQPPLSMRLKELEEELDVQLIYREGKAWQVTPEGEALYQRAQFILSYVAGLEKDIRESRNKVSGLVRIGVCPPCLSLASTPIPALNREFPDLRFRVWVMDNQSLERHMQERNLDFALVQLPVQNANYAMLPLARQEFVAVYGQGVPPPEARSIGVEELREAPLMLSRRRDGGGGYDLIMRAFQDKGVRPNVVLDSQDTRLLHKLLRQGMSAVAILPEREVAAGTLESFPMRRLDVPGLDLAPVLIWLEHAYLSRTARRVIQCLHKVNADPGEQPDFEI</sequence>
<comment type="similarity">
    <text evidence="1">Belongs to the LysR transcriptional regulatory family.</text>
</comment>
<keyword evidence="7" id="KW-1185">Reference proteome</keyword>
<reference evidence="6 7" key="1">
    <citation type="submission" date="2010-10" db="EMBL/GenBank/DDBJ databases">
        <authorList>
            <consortium name="The Broad Institute Genome Sequencing Platform"/>
            <person name="Ward D."/>
            <person name="Earl A."/>
            <person name="Feldgarden M."/>
            <person name="Young S.K."/>
            <person name="Gargeya S."/>
            <person name="Zeng Q."/>
            <person name="Alvarado L."/>
            <person name="Berlin A."/>
            <person name="Bochicchio J."/>
            <person name="Chapman S.B."/>
            <person name="Chen Z."/>
            <person name="Freedman E."/>
            <person name="Gellesch M."/>
            <person name="Goldberg J."/>
            <person name="Griggs A."/>
            <person name="Gujja S."/>
            <person name="Heilman E."/>
            <person name="Heiman D."/>
            <person name="Howarth C."/>
            <person name="Mehta T."/>
            <person name="Neiman D."/>
            <person name="Pearson M."/>
            <person name="Roberts A."/>
            <person name="Saif S."/>
            <person name="Shea T."/>
            <person name="Shenoy N."/>
            <person name="Sisk P."/>
            <person name="Stolte C."/>
            <person name="Sykes S."/>
            <person name="White J."/>
            <person name="Yandava C."/>
            <person name="Allen-Vercoe E."/>
            <person name="Sibley C."/>
            <person name="Ambrose C.E."/>
            <person name="Strauss J."/>
            <person name="Daigneault M."/>
            <person name="Haas B."/>
            <person name="Nusbaum C."/>
            <person name="Birren B."/>
        </authorList>
    </citation>
    <scope>NUCLEOTIDE SEQUENCE [LARGE SCALE GENOMIC DNA]</scope>
    <source>
        <strain evidence="6 7">3_1_6</strain>
    </source>
</reference>
<dbReference type="GO" id="GO:0003677">
    <property type="term" value="F:DNA binding"/>
    <property type="evidence" value="ECO:0007669"/>
    <property type="project" value="UniProtKB-KW"/>
</dbReference>
<evidence type="ECO:0000256" key="3">
    <source>
        <dbReference type="ARBA" id="ARBA00023125"/>
    </source>
</evidence>
<feature type="domain" description="HTH lysR-type" evidence="5">
    <location>
        <begin position="14"/>
        <end position="71"/>
    </location>
</feature>
<dbReference type="InterPro" id="IPR036388">
    <property type="entry name" value="WH-like_DNA-bd_sf"/>
</dbReference>
<dbReference type="Gene3D" id="1.10.10.10">
    <property type="entry name" value="Winged helix-like DNA-binding domain superfamily/Winged helix DNA-binding domain"/>
    <property type="match status" value="1"/>
</dbReference>
<gene>
    <name evidence="6" type="ORF">HMPREF0179_00444</name>
</gene>
<keyword evidence="3" id="KW-0238">DNA-binding</keyword>
<dbReference type="PANTHER" id="PTHR30419">
    <property type="entry name" value="HTH-TYPE TRANSCRIPTIONAL REGULATOR YBHD"/>
    <property type="match status" value="1"/>
</dbReference>
<organism evidence="6 7">
    <name type="scientific">Bilophila wadsworthia (strain 3_1_6)</name>
    <dbReference type="NCBI Taxonomy" id="563192"/>
    <lineage>
        <taxon>Bacteria</taxon>
        <taxon>Pseudomonadati</taxon>
        <taxon>Thermodesulfobacteriota</taxon>
        <taxon>Desulfovibrionia</taxon>
        <taxon>Desulfovibrionales</taxon>
        <taxon>Desulfovibrionaceae</taxon>
        <taxon>Bilophila</taxon>
    </lineage>
</organism>
<evidence type="ECO:0000256" key="1">
    <source>
        <dbReference type="ARBA" id="ARBA00009437"/>
    </source>
</evidence>
<accession>E5Y2T0</accession>
<name>E5Y2T0_BILW3</name>
<dbReference type="STRING" id="563192.HMPREF0179_00444"/>
<dbReference type="Pfam" id="PF00126">
    <property type="entry name" value="HTH_1"/>
    <property type="match status" value="1"/>
</dbReference>
<reference evidence="6 7" key="2">
    <citation type="submission" date="2013-04" db="EMBL/GenBank/DDBJ databases">
        <title>The Genome Sequence of Bilophila wadsworthia 3_1_6.</title>
        <authorList>
            <consortium name="The Broad Institute Genomics Platform"/>
            <person name="Earl A."/>
            <person name="Ward D."/>
            <person name="Feldgarden M."/>
            <person name="Gevers D."/>
            <person name="Sibley C."/>
            <person name="Strauss J."/>
            <person name="Allen-Vercoe E."/>
            <person name="Walker B."/>
            <person name="Young S."/>
            <person name="Zeng Q."/>
            <person name="Gargeya S."/>
            <person name="Fitzgerald M."/>
            <person name="Haas B."/>
            <person name="Abouelleil A."/>
            <person name="Allen A.W."/>
            <person name="Alvarado L."/>
            <person name="Arachchi H.M."/>
            <person name="Berlin A.M."/>
            <person name="Chapman S.B."/>
            <person name="Gainer-Dewar J."/>
            <person name="Goldberg J."/>
            <person name="Griggs A."/>
            <person name="Gujja S."/>
            <person name="Hansen M."/>
            <person name="Howarth C."/>
            <person name="Imamovic A."/>
            <person name="Ireland A."/>
            <person name="Larimer J."/>
            <person name="McCowan C."/>
            <person name="Murphy C."/>
            <person name="Pearson M."/>
            <person name="Poon T.W."/>
            <person name="Priest M."/>
            <person name="Roberts A."/>
            <person name="Saif S."/>
            <person name="Shea T."/>
            <person name="Sisk P."/>
            <person name="Sykes S."/>
            <person name="Wortman J."/>
            <person name="Nusbaum C."/>
            <person name="Birren B."/>
        </authorList>
    </citation>
    <scope>NUCLEOTIDE SEQUENCE [LARGE SCALE GENOMIC DNA]</scope>
    <source>
        <strain evidence="6 7">3_1_6</strain>
    </source>
</reference>
<dbReference type="OrthoDB" id="5338251at2"/>
<dbReference type="SUPFAM" id="SSF53850">
    <property type="entry name" value="Periplasmic binding protein-like II"/>
    <property type="match status" value="1"/>
</dbReference>